<dbReference type="EMBL" id="PHFL01000070">
    <property type="protein sequence ID" value="RFM23153.1"/>
    <property type="molecule type" value="Genomic_DNA"/>
</dbReference>
<accession>A0A395LX11</accession>
<keyword evidence="1" id="KW-1133">Transmembrane helix</keyword>
<reference evidence="3 4" key="1">
    <citation type="journal article" date="2011" name="ISME J.">
        <title>Community ecology of hot spring cyanobacterial mats: predominant populations and their functional potential.</title>
        <authorList>
            <person name="Klatt C.G."/>
            <person name="Wood J.M."/>
            <person name="Rusch D.B."/>
            <person name="Bateson M.M."/>
            <person name="Hamamura N."/>
            <person name="Heidelberg J.F."/>
            <person name="Grossman A.R."/>
            <person name="Bhaya D."/>
            <person name="Cohan F.M."/>
            <person name="Kuhl M."/>
            <person name="Bryant D.A."/>
            <person name="Ward D.M."/>
        </authorList>
    </citation>
    <scope>NUCLEOTIDE SEQUENCE [LARGE SCALE GENOMIC DNA]</scope>
    <source>
        <strain evidence="3">OS</strain>
    </source>
</reference>
<keyword evidence="1" id="KW-0812">Transmembrane</keyword>
<feature type="domain" description="4Fe-4S ferredoxin-type" evidence="2">
    <location>
        <begin position="141"/>
        <end position="168"/>
    </location>
</feature>
<evidence type="ECO:0000256" key="1">
    <source>
        <dbReference type="SAM" id="Phobius"/>
    </source>
</evidence>
<protein>
    <submittedName>
        <fullName evidence="3">4Fe-4S binding protein</fullName>
    </submittedName>
</protein>
<name>A0A395LX11_9BACT</name>
<organism evidence="3 4">
    <name type="scientific">Candidatus Thermochlorobacter aerophilus</name>
    <dbReference type="NCBI Taxonomy" id="1868324"/>
    <lineage>
        <taxon>Bacteria</taxon>
        <taxon>Pseudomonadati</taxon>
        <taxon>Chlorobiota</taxon>
        <taxon>Chlorobiia</taxon>
        <taxon>Chlorobiales</taxon>
        <taxon>Candidatus Thermochlorobacteriaceae</taxon>
        <taxon>Candidatus Thermochlorobacter</taxon>
    </lineage>
</organism>
<dbReference type="InterPro" id="IPR017896">
    <property type="entry name" value="4Fe4S_Fe-S-bd"/>
</dbReference>
<evidence type="ECO:0000313" key="4">
    <source>
        <dbReference type="Proteomes" id="UP000266389"/>
    </source>
</evidence>
<feature type="transmembrane region" description="Helical" evidence="1">
    <location>
        <begin position="132"/>
        <end position="153"/>
    </location>
</feature>
<gene>
    <name evidence="3" type="ORF">D0433_12870</name>
</gene>
<proteinExistence type="predicted"/>
<feature type="transmembrane region" description="Helical" evidence="1">
    <location>
        <begin position="19"/>
        <end position="35"/>
    </location>
</feature>
<dbReference type="Proteomes" id="UP000266389">
    <property type="component" value="Unassembled WGS sequence"/>
</dbReference>
<feature type="domain" description="4Fe-4S ferredoxin-type" evidence="2">
    <location>
        <begin position="42"/>
        <end position="87"/>
    </location>
</feature>
<comment type="caution">
    <text evidence="3">The sequence shown here is derived from an EMBL/GenBank/DDBJ whole genome shotgun (WGS) entry which is preliminary data.</text>
</comment>
<dbReference type="Pfam" id="PF12801">
    <property type="entry name" value="Fer4_5"/>
    <property type="match status" value="2"/>
</dbReference>
<keyword evidence="1" id="KW-0472">Membrane</keyword>
<feature type="transmembrane region" description="Helical" evidence="1">
    <location>
        <begin position="92"/>
        <end position="112"/>
    </location>
</feature>
<evidence type="ECO:0000313" key="3">
    <source>
        <dbReference type="EMBL" id="RFM23153.1"/>
    </source>
</evidence>
<dbReference type="AlphaFoldDB" id="A0A395LX11"/>
<sequence length="188" mass="21455">MNSVQAKSLTRSQAMRRRLVLQITTVVVHIFIIKFTVPNIWWALFGLAFWTAVIFWAARSGRWVCANFCWLGGVQDWLQPLAKKRVSFNPKWSQYLVLLILVSWTPILWLFTDKMFSEGELPVHLPLQGDENLLVQFGHFILLTVVGFSVMIFGQRGACHYLCPFGIAVGAAKKYACARKPTLAHDDE</sequence>
<evidence type="ECO:0000259" key="2">
    <source>
        <dbReference type="Pfam" id="PF12801"/>
    </source>
</evidence>